<keyword evidence="21" id="KW-1185">Reference proteome</keyword>
<dbReference type="GO" id="GO:0006364">
    <property type="term" value="P:rRNA processing"/>
    <property type="evidence" value="ECO:0007669"/>
    <property type="project" value="UniProtKB-KW"/>
</dbReference>
<dbReference type="GO" id="GO:0003723">
    <property type="term" value="F:RNA binding"/>
    <property type="evidence" value="ECO:0007669"/>
    <property type="project" value="UniProtKB-KW"/>
</dbReference>
<sequence>MSFQDLNIEPWLKRAVQAMGFTNMTPVQENSIPLFLKNKDLVVEAVTGSGKTLAYLLPAIQKVLRRDADEIGIGALVIAPTRELATQIFNVTQELLVYQDEDEDKDGDSNSQKTKTTQKRKLTAVNYIGGKDSVAQDIRLYKKTLPEIVIGTPGRINELLDNISTKGLEILILDEADTLIDMGFQKTLQSIISRLPKQRRTGLFSATMNDTISSFLRVAGLRNSVRITVNVAMKQQDARTPLSLSIQSMVVPVKFKLQCLLKLLSTTSFEKAIVFFLSCATVDYFTTLLAGMKLPYDIVPLHGKQAPSNRTRHFEQFVSASKKTVLFTTDVAARGLDIPNVDIVLQMDPPLDPKSFSHRAGRAGRAGKRGLSIVMLHEGREEEYEDLLRVRKVPIQRAEIPEGVCDETALKELVSTLRKACKKDRDIYEKGLRAFVSHVKAYSKHQASFIFRVKELDLPQMATAYALLHLPKMPELRDVEYTDEDFTAEKVDTASIAFRDTNREKARQAALEKQALSPESHQPSKKRKKQTEAWSKQKERKEKRVERREKRRNRREKIREARELGTADSVGKAKEAITSTNDSASEATTKPAEEETVPSDSGEDLSELDDDYRALKKEKKAKRVDRATKGKKVDILSGF</sequence>
<evidence type="ECO:0000256" key="12">
    <source>
        <dbReference type="ARBA" id="ARBA00038002"/>
    </source>
</evidence>
<dbReference type="VEuPathDB" id="FungiDB:SJAG_00616"/>
<evidence type="ECO:0000256" key="1">
    <source>
        <dbReference type="ARBA" id="ARBA00004604"/>
    </source>
</evidence>
<dbReference type="SMART" id="SM00487">
    <property type="entry name" value="DEXDc"/>
    <property type="match status" value="1"/>
</dbReference>
<dbReference type="JaponicusDB" id="SJAG_00616">
    <property type="gene designation" value="spb4"/>
</dbReference>
<evidence type="ECO:0000256" key="6">
    <source>
        <dbReference type="ARBA" id="ARBA00022801"/>
    </source>
</evidence>
<dbReference type="PROSITE" id="PS51194">
    <property type="entry name" value="HELICASE_CTER"/>
    <property type="match status" value="1"/>
</dbReference>
<keyword evidence="8" id="KW-0067">ATP-binding</keyword>
<evidence type="ECO:0000313" key="19">
    <source>
        <dbReference type="EMBL" id="EEB05598.2"/>
    </source>
</evidence>
<dbReference type="Pfam" id="PF00271">
    <property type="entry name" value="Helicase_C"/>
    <property type="match status" value="1"/>
</dbReference>
<dbReference type="EC" id="3.6.4.13" evidence="2"/>
<dbReference type="InterPro" id="IPR056330">
    <property type="entry name" value="CTT_SPB4"/>
</dbReference>
<feature type="domain" description="DEAD-box RNA helicase Q" evidence="18">
    <location>
        <begin position="1"/>
        <end position="29"/>
    </location>
</feature>
<dbReference type="GO" id="GO:0005524">
    <property type="term" value="F:ATP binding"/>
    <property type="evidence" value="ECO:0007669"/>
    <property type="project" value="UniProtKB-KW"/>
</dbReference>
<evidence type="ECO:0000256" key="15">
    <source>
        <dbReference type="SAM" id="MobiDB-lite"/>
    </source>
</evidence>
<proteinExistence type="inferred from homology"/>
<dbReference type="InterPro" id="IPR014014">
    <property type="entry name" value="RNA_helicase_DEAD_Q_motif"/>
</dbReference>
<feature type="region of interest" description="Disordered" evidence="15">
    <location>
        <begin position="503"/>
        <end position="639"/>
    </location>
</feature>
<dbReference type="PROSITE" id="PS51192">
    <property type="entry name" value="HELICASE_ATP_BIND_1"/>
    <property type="match status" value="1"/>
</dbReference>
<feature type="domain" description="Helicase C-terminal" evidence="17">
    <location>
        <begin position="256"/>
        <end position="414"/>
    </location>
</feature>
<keyword evidence="5" id="KW-0547">Nucleotide-binding</keyword>
<feature type="compositionally biased region" description="Acidic residues" evidence="15">
    <location>
        <begin position="594"/>
        <end position="610"/>
    </location>
</feature>
<accession>B6JW47</accession>
<feature type="compositionally biased region" description="Basic and acidic residues" evidence="15">
    <location>
        <begin position="557"/>
        <end position="575"/>
    </location>
</feature>
<dbReference type="SMART" id="SM01178">
    <property type="entry name" value="DUF4217"/>
    <property type="match status" value="1"/>
</dbReference>
<evidence type="ECO:0000256" key="5">
    <source>
        <dbReference type="ARBA" id="ARBA00022741"/>
    </source>
</evidence>
<gene>
    <name evidence="20" type="primary">spb4</name>
    <name evidence="19" type="ORF">SJAG_00616</name>
</gene>
<dbReference type="InterPro" id="IPR001650">
    <property type="entry name" value="Helicase_C-like"/>
</dbReference>
<comment type="similarity">
    <text evidence="12">Belongs to the DEAD box helicase family. DDX55/SPB4 subfamily.</text>
</comment>
<evidence type="ECO:0000256" key="8">
    <source>
        <dbReference type="ARBA" id="ARBA00022840"/>
    </source>
</evidence>
<dbReference type="SMART" id="SM00490">
    <property type="entry name" value="HELICc"/>
    <property type="match status" value="1"/>
</dbReference>
<evidence type="ECO:0000313" key="20">
    <source>
        <dbReference type="JaponicusDB" id="SJAG_00616"/>
    </source>
</evidence>
<evidence type="ECO:0000313" key="21">
    <source>
        <dbReference type="Proteomes" id="UP000001744"/>
    </source>
</evidence>
<dbReference type="PANTHER" id="PTHR47959">
    <property type="entry name" value="ATP-DEPENDENT RNA HELICASE RHLE-RELATED"/>
    <property type="match status" value="1"/>
</dbReference>
<feature type="compositionally biased region" description="Basic and acidic residues" evidence="15">
    <location>
        <begin position="535"/>
        <end position="548"/>
    </location>
</feature>
<keyword evidence="6" id="KW-0378">Hydrolase</keyword>
<dbReference type="Gene3D" id="3.40.50.300">
    <property type="entry name" value="P-loop containing nucleotide triphosphate hydrolases"/>
    <property type="match status" value="2"/>
</dbReference>
<dbReference type="GO" id="GO:0003724">
    <property type="term" value="F:RNA helicase activity"/>
    <property type="evidence" value="ECO:0007669"/>
    <property type="project" value="UniProtKB-EC"/>
</dbReference>
<dbReference type="SUPFAM" id="SSF52540">
    <property type="entry name" value="P-loop containing nucleoside triphosphate hydrolases"/>
    <property type="match status" value="1"/>
</dbReference>
<keyword evidence="11" id="KW-0539">Nucleus</keyword>
<protein>
    <recommendedName>
        <fullName evidence="2">RNA helicase</fullName>
        <ecNumber evidence="2">3.6.4.13</ecNumber>
    </recommendedName>
</protein>
<dbReference type="CDD" id="cd18787">
    <property type="entry name" value="SF2_C_DEAD"/>
    <property type="match status" value="1"/>
</dbReference>
<dbReference type="PANTHER" id="PTHR47959:SF1">
    <property type="entry name" value="ATP-DEPENDENT RNA HELICASE DBPA"/>
    <property type="match status" value="1"/>
</dbReference>
<dbReference type="InterPro" id="IPR014001">
    <property type="entry name" value="Helicase_ATP-bd"/>
</dbReference>
<evidence type="ECO:0000259" key="17">
    <source>
        <dbReference type="PROSITE" id="PS51194"/>
    </source>
</evidence>
<evidence type="ECO:0000256" key="9">
    <source>
        <dbReference type="ARBA" id="ARBA00022884"/>
    </source>
</evidence>
<keyword evidence="4" id="KW-0698">rRNA processing</keyword>
<comment type="catalytic activity">
    <reaction evidence="13">
        <text>ATP + H2O = ADP + phosphate + H(+)</text>
        <dbReference type="Rhea" id="RHEA:13065"/>
        <dbReference type="ChEBI" id="CHEBI:15377"/>
        <dbReference type="ChEBI" id="CHEBI:15378"/>
        <dbReference type="ChEBI" id="CHEBI:30616"/>
        <dbReference type="ChEBI" id="CHEBI:43474"/>
        <dbReference type="ChEBI" id="CHEBI:456216"/>
        <dbReference type="EC" id="3.6.4.13"/>
    </reaction>
</comment>
<feature type="compositionally biased region" description="Basic and acidic residues" evidence="15">
    <location>
        <begin position="624"/>
        <end position="639"/>
    </location>
</feature>
<dbReference type="InterPro" id="IPR027417">
    <property type="entry name" value="P-loop_NTPase"/>
</dbReference>
<dbReference type="InterPro" id="IPR011545">
    <property type="entry name" value="DEAD/DEAH_box_helicase_dom"/>
</dbReference>
<dbReference type="Pfam" id="PF23681">
    <property type="entry name" value="CTT_SPB4"/>
    <property type="match status" value="1"/>
</dbReference>
<dbReference type="CDD" id="cd17960">
    <property type="entry name" value="DEADc_DDX55"/>
    <property type="match status" value="1"/>
</dbReference>
<dbReference type="PROSITE" id="PS51195">
    <property type="entry name" value="Q_MOTIF"/>
    <property type="match status" value="1"/>
</dbReference>
<dbReference type="GO" id="GO:0005730">
    <property type="term" value="C:nucleolus"/>
    <property type="evidence" value="ECO:0000318"/>
    <property type="project" value="GO_Central"/>
</dbReference>
<feature type="domain" description="Helicase ATP-binding" evidence="16">
    <location>
        <begin position="32"/>
        <end position="226"/>
    </location>
</feature>
<dbReference type="RefSeq" id="XP_002171891.2">
    <property type="nucleotide sequence ID" value="XM_002171855.2"/>
</dbReference>
<keyword evidence="10" id="KW-0175">Coiled coil</keyword>
<dbReference type="OrthoDB" id="7396459at2759"/>
<dbReference type="InterPro" id="IPR050079">
    <property type="entry name" value="DEAD_box_RNA_helicase"/>
</dbReference>
<evidence type="ECO:0000259" key="16">
    <source>
        <dbReference type="PROSITE" id="PS51192"/>
    </source>
</evidence>
<dbReference type="Proteomes" id="UP000001744">
    <property type="component" value="Unassembled WGS sequence"/>
</dbReference>
<dbReference type="EMBL" id="KE651166">
    <property type="protein sequence ID" value="EEB05598.2"/>
    <property type="molecule type" value="Genomic_DNA"/>
</dbReference>
<dbReference type="Pfam" id="PF00270">
    <property type="entry name" value="DEAD"/>
    <property type="match status" value="1"/>
</dbReference>
<dbReference type="InterPro" id="IPR025313">
    <property type="entry name" value="SPB4-like_CTE"/>
</dbReference>
<reference evidence="19 21" key="1">
    <citation type="journal article" date="2011" name="Science">
        <title>Comparative functional genomics of the fission yeasts.</title>
        <authorList>
            <person name="Rhind N."/>
            <person name="Chen Z."/>
            <person name="Yassour M."/>
            <person name="Thompson D.A."/>
            <person name="Haas B.J."/>
            <person name="Habib N."/>
            <person name="Wapinski I."/>
            <person name="Roy S."/>
            <person name="Lin M.F."/>
            <person name="Heiman D.I."/>
            <person name="Young S.K."/>
            <person name="Furuya K."/>
            <person name="Guo Y."/>
            <person name="Pidoux A."/>
            <person name="Chen H.M."/>
            <person name="Robbertse B."/>
            <person name="Goldberg J.M."/>
            <person name="Aoki K."/>
            <person name="Bayne E.H."/>
            <person name="Berlin A.M."/>
            <person name="Desjardins C.A."/>
            <person name="Dobbs E."/>
            <person name="Dukaj L."/>
            <person name="Fan L."/>
            <person name="FitzGerald M.G."/>
            <person name="French C."/>
            <person name="Gujja S."/>
            <person name="Hansen K."/>
            <person name="Keifenheim D."/>
            <person name="Levin J.Z."/>
            <person name="Mosher R.A."/>
            <person name="Mueller C.A."/>
            <person name="Pfiffner J."/>
            <person name="Priest M."/>
            <person name="Russ C."/>
            <person name="Smialowska A."/>
            <person name="Swoboda P."/>
            <person name="Sykes S.M."/>
            <person name="Vaughn M."/>
            <person name="Vengrova S."/>
            <person name="Yoder R."/>
            <person name="Zeng Q."/>
            <person name="Allshire R."/>
            <person name="Baulcombe D."/>
            <person name="Birren B.W."/>
            <person name="Brown W."/>
            <person name="Ekwall K."/>
            <person name="Kellis M."/>
            <person name="Leatherwood J."/>
            <person name="Levin H."/>
            <person name="Margalit H."/>
            <person name="Martienssen R."/>
            <person name="Nieduszynski C.A."/>
            <person name="Spatafora J.W."/>
            <person name="Friedman N."/>
            <person name="Dalgaard J.Z."/>
            <person name="Baumann P."/>
            <person name="Niki H."/>
            <person name="Regev A."/>
            <person name="Nusbaum C."/>
        </authorList>
    </citation>
    <scope>NUCLEOTIDE SEQUENCE [LARGE SCALE GENOMIC DNA]</scope>
    <source>
        <strain evidence="21">yFS275 / FY16936</strain>
    </source>
</reference>
<comment type="subcellular location">
    <subcellularLocation>
        <location evidence="1">Nucleus</location>
        <location evidence="1">Nucleolus</location>
    </subcellularLocation>
</comment>
<dbReference type="STRING" id="402676.B6JW47"/>
<keyword evidence="7 19" id="KW-0347">Helicase</keyword>
<dbReference type="HOGENOM" id="CLU_003041_26_4_1"/>
<dbReference type="OMA" id="AYKEHEC"/>
<evidence type="ECO:0000256" key="3">
    <source>
        <dbReference type="ARBA" id="ARBA00022517"/>
    </source>
</evidence>
<evidence type="ECO:0000256" key="4">
    <source>
        <dbReference type="ARBA" id="ARBA00022552"/>
    </source>
</evidence>
<evidence type="ECO:0000256" key="10">
    <source>
        <dbReference type="ARBA" id="ARBA00023054"/>
    </source>
</evidence>
<dbReference type="GeneID" id="7050657"/>
<keyword evidence="9" id="KW-0694">RNA-binding</keyword>
<dbReference type="AlphaFoldDB" id="B6JW47"/>
<evidence type="ECO:0000256" key="13">
    <source>
        <dbReference type="ARBA" id="ARBA00047984"/>
    </source>
</evidence>
<evidence type="ECO:0000259" key="18">
    <source>
        <dbReference type="PROSITE" id="PS51195"/>
    </source>
</evidence>
<evidence type="ECO:0000256" key="7">
    <source>
        <dbReference type="ARBA" id="ARBA00022806"/>
    </source>
</evidence>
<dbReference type="Pfam" id="PF13959">
    <property type="entry name" value="CTE_SPB4"/>
    <property type="match status" value="1"/>
</dbReference>
<organism evidence="19 21">
    <name type="scientific">Schizosaccharomyces japonicus (strain yFS275 / FY16936)</name>
    <name type="common">Fission yeast</name>
    <dbReference type="NCBI Taxonomy" id="402676"/>
    <lineage>
        <taxon>Eukaryota</taxon>
        <taxon>Fungi</taxon>
        <taxon>Dikarya</taxon>
        <taxon>Ascomycota</taxon>
        <taxon>Taphrinomycotina</taxon>
        <taxon>Schizosaccharomycetes</taxon>
        <taxon>Schizosaccharomycetales</taxon>
        <taxon>Schizosaccharomycetaceae</taxon>
        <taxon>Schizosaccharomyces</taxon>
    </lineage>
</organism>
<evidence type="ECO:0000256" key="2">
    <source>
        <dbReference type="ARBA" id="ARBA00012552"/>
    </source>
</evidence>
<dbReference type="eggNOG" id="KOG0345">
    <property type="taxonomic scope" value="Eukaryota"/>
</dbReference>
<evidence type="ECO:0000256" key="11">
    <source>
        <dbReference type="ARBA" id="ARBA00023242"/>
    </source>
</evidence>
<name>B6JW47_SCHJY</name>
<feature type="short sequence motif" description="Q motif" evidence="14">
    <location>
        <begin position="1"/>
        <end position="29"/>
    </location>
</feature>
<feature type="compositionally biased region" description="Polar residues" evidence="15">
    <location>
        <begin position="577"/>
        <end position="588"/>
    </location>
</feature>
<dbReference type="GO" id="GO:0016787">
    <property type="term" value="F:hydrolase activity"/>
    <property type="evidence" value="ECO:0007669"/>
    <property type="project" value="UniProtKB-KW"/>
</dbReference>
<keyword evidence="3" id="KW-0690">Ribosome biogenesis</keyword>
<evidence type="ECO:0000256" key="14">
    <source>
        <dbReference type="PROSITE-ProRule" id="PRU00552"/>
    </source>
</evidence>